<dbReference type="InterPro" id="IPR001650">
    <property type="entry name" value="Helicase_C-like"/>
</dbReference>
<dbReference type="Pfam" id="PF00176">
    <property type="entry name" value="SNF2-rel_dom"/>
    <property type="match status" value="2"/>
</dbReference>
<feature type="domain" description="Helicase ATP-binding" evidence="3">
    <location>
        <begin position="721"/>
        <end position="798"/>
    </location>
</feature>
<dbReference type="SMART" id="SM00490">
    <property type="entry name" value="HELICc"/>
    <property type="match status" value="1"/>
</dbReference>
<dbReference type="GO" id="GO:0005524">
    <property type="term" value="F:ATP binding"/>
    <property type="evidence" value="ECO:0007669"/>
    <property type="project" value="InterPro"/>
</dbReference>
<feature type="compositionally biased region" description="Basic and acidic residues" evidence="2">
    <location>
        <begin position="1390"/>
        <end position="1402"/>
    </location>
</feature>
<reference evidence="5 6" key="1">
    <citation type="submission" date="2019-07" db="EMBL/GenBank/DDBJ databases">
        <title>Annotation for the trematode Paragonimus westermani.</title>
        <authorList>
            <person name="Choi Y.-J."/>
        </authorList>
    </citation>
    <scope>NUCLEOTIDE SEQUENCE [LARGE SCALE GENOMIC DNA]</scope>
    <source>
        <strain evidence="5">180907_Pwestermani</strain>
    </source>
</reference>
<evidence type="ECO:0000313" key="6">
    <source>
        <dbReference type="Proteomes" id="UP000699462"/>
    </source>
</evidence>
<dbReference type="Gene3D" id="3.40.50.10810">
    <property type="entry name" value="Tandem AAA-ATPase domain"/>
    <property type="match status" value="2"/>
</dbReference>
<feature type="domain" description="Helicase C-terminal" evidence="4">
    <location>
        <begin position="1056"/>
        <end position="1224"/>
    </location>
</feature>
<dbReference type="OrthoDB" id="448448at2759"/>
<evidence type="ECO:0000256" key="1">
    <source>
        <dbReference type="ARBA" id="ARBA00022801"/>
    </source>
</evidence>
<dbReference type="Pfam" id="PF00271">
    <property type="entry name" value="Helicase_C"/>
    <property type="match status" value="1"/>
</dbReference>
<feature type="compositionally biased region" description="Low complexity" evidence="2">
    <location>
        <begin position="588"/>
        <end position="599"/>
    </location>
</feature>
<dbReference type="Proteomes" id="UP000699462">
    <property type="component" value="Unassembled WGS sequence"/>
</dbReference>
<feature type="region of interest" description="Disordered" evidence="2">
    <location>
        <begin position="152"/>
        <end position="182"/>
    </location>
</feature>
<accession>A0A8T0DH92</accession>
<name>A0A8T0DH92_9TREM</name>
<proteinExistence type="predicted"/>
<feature type="compositionally biased region" description="Polar residues" evidence="2">
    <location>
        <begin position="663"/>
        <end position="698"/>
    </location>
</feature>
<dbReference type="InterPro" id="IPR014001">
    <property type="entry name" value="Helicase_ATP-bd"/>
</dbReference>
<feature type="compositionally biased region" description="Polar residues" evidence="2">
    <location>
        <begin position="892"/>
        <end position="901"/>
    </location>
</feature>
<dbReference type="InterPro" id="IPR027417">
    <property type="entry name" value="P-loop_NTPase"/>
</dbReference>
<feature type="compositionally biased region" description="Basic and acidic residues" evidence="2">
    <location>
        <begin position="350"/>
        <end position="364"/>
    </location>
</feature>
<keyword evidence="6" id="KW-1185">Reference proteome</keyword>
<dbReference type="InterPro" id="IPR038718">
    <property type="entry name" value="SNF2-like_sf"/>
</dbReference>
<feature type="region of interest" description="Disordered" evidence="2">
    <location>
        <begin position="1354"/>
        <end position="1402"/>
    </location>
</feature>
<dbReference type="EMBL" id="JTDF01004292">
    <property type="protein sequence ID" value="KAF8567020.1"/>
    <property type="molecule type" value="Genomic_DNA"/>
</dbReference>
<keyword evidence="1" id="KW-0378">Hydrolase</keyword>
<dbReference type="SUPFAM" id="SSF52540">
    <property type="entry name" value="P-loop containing nucleoside triphosphate hydrolases"/>
    <property type="match status" value="3"/>
</dbReference>
<dbReference type="PANTHER" id="PTHR10799">
    <property type="entry name" value="SNF2/RAD54 HELICASE FAMILY"/>
    <property type="match status" value="1"/>
</dbReference>
<evidence type="ECO:0000259" key="4">
    <source>
        <dbReference type="PROSITE" id="PS51194"/>
    </source>
</evidence>
<protein>
    <submittedName>
        <fullName evidence="5">Uncharacterized protein</fullName>
    </submittedName>
</protein>
<feature type="region of interest" description="Disordered" evidence="2">
    <location>
        <begin position="570"/>
        <end position="601"/>
    </location>
</feature>
<evidence type="ECO:0000259" key="3">
    <source>
        <dbReference type="PROSITE" id="PS51192"/>
    </source>
</evidence>
<dbReference type="PROSITE" id="PS51194">
    <property type="entry name" value="HELICASE_CTER"/>
    <property type="match status" value="1"/>
</dbReference>
<dbReference type="InterPro" id="IPR049730">
    <property type="entry name" value="SNF2/RAD54-like_C"/>
</dbReference>
<feature type="region of interest" description="Disordered" evidence="2">
    <location>
        <begin position="654"/>
        <end position="698"/>
    </location>
</feature>
<feature type="region of interest" description="Disordered" evidence="2">
    <location>
        <begin position="892"/>
        <end position="956"/>
    </location>
</feature>
<dbReference type="PROSITE" id="PS51192">
    <property type="entry name" value="HELICASE_ATP_BIND_1"/>
    <property type="match status" value="2"/>
</dbReference>
<evidence type="ECO:0000313" key="5">
    <source>
        <dbReference type="EMBL" id="KAF8567020.1"/>
    </source>
</evidence>
<feature type="compositionally biased region" description="Polar residues" evidence="2">
    <location>
        <begin position="152"/>
        <end position="179"/>
    </location>
</feature>
<feature type="region of interest" description="Disordered" evidence="2">
    <location>
        <begin position="1021"/>
        <end position="1044"/>
    </location>
</feature>
<organism evidence="5 6">
    <name type="scientific">Paragonimus westermani</name>
    <dbReference type="NCBI Taxonomy" id="34504"/>
    <lineage>
        <taxon>Eukaryota</taxon>
        <taxon>Metazoa</taxon>
        <taxon>Spiralia</taxon>
        <taxon>Lophotrochozoa</taxon>
        <taxon>Platyhelminthes</taxon>
        <taxon>Trematoda</taxon>
        <taxon>Digenea</taxon>
        <taxon>Plagiorchiida</taxon>
        <taxon>Troglotremata</taxon>
        <taxon>Troglotrematidae</taxon>
        <taxon>Paragonimus</taxon>
    </lineage>
</organism>
<gene>
    <name evidence="5" type="ORF">P879_05914</name>
</gene>
<dbReference type="SMART" id="SM00487">
    <property type="entry name" value="DEXDc"/>
    <property type="match status" value="1"/>
</dbReference>
<evidence type="ECO:0000256" key="2">
    <source>
        <dbReference type="SAM" id="MobiDB-lite"/>
    </source>
</evidence>
<feature type="compositionally biased region" description="Basic and acidic residues" evidence="2">
    <location>
        <begin position="570"/>
        <end position="587"/>
    </location>
</feature>
<dbReference type="GO" id="GO:0016787">
    <property type="term" value="F:hydrolase activity"/>
    <property type="evidence" value="ECO:0007669"/>
    <property type="project" value="UniProtKB-KW"/>
</dbReference>
<comment type="caution">
    <text evidence="5">The sequence shown here is derived from an EMBL/GenBank/DDBJ whole genome shotgun (WGS) entry which is preliminary data.</text>
</comment>
<feature type="region of interest" description="Disordered" evidence="2">
    <location>
        <begin position="348"/>
        <end position="371"/>
    </location>
</feature>
<dbReference type="Gene3D" id="3.40.50.300">
    <property type="entry name" value="P-loop containing nucleotide triphosphate hydrolases"/>
    <property type="match status" value="1"/>
</dbReference>
<sequence>MSLKVPFVIVILILAPDKNDDPKTLEGTVLRDYQKTGYRWIMTLYENGMNGILADEMGLGKTIQVIAALAGLIEAGVYGPFLIVVPLSLLSIWADQLAAFTPRLPSLIYYGSLAERHKLRKRIRRRVRIRMRDPIEQYKSVLSEDTPKTSYLQNKSSVKVPSNSQESPLVLNNNESSPEASYHVSSASESLCSFPSSCSSECPTNTKNRVGRPSVSSYTTDPSVLRRLDGTISGVLDNTNLNTEVRNVDAVEITNQLTSMNDDYCSDAVEVYEETSVYPVPQFSRLPESVESSAVKAPSSQFKQDIGNDVSYGQDSVASNLPFSGCYLRPDLDTARVKISNSLHLSLNDHFPESQTHDRNDYDKPSLPTGSCAQTVEHEDDCNFMKKMRSTNSSGISSILNKLPSPQRFRKQLNVADHPWTTMDDDSCVSARKCGLQLNGSYCDRASIKITAPNDVDHMSDENPVNCDVLKTELIDANLDVGPNSRITNDLLGLASPDFNPIQFSDSSGPQTRDSVISSACNPYLYKTASDVVTCSISVDCLDEVHHPAREVVVHEDCVETVNLNEFGLKSEDSRSSSSTKDVDLKTESLTSGLTTSSSKAVHSHDNHTLAVKHLDDVITQVLIEWKEIEKEQLNHSDSIGILVHPITSIPTGALPPNDSSHRPASNATSIDQHAGSKTDNISTFHSPDNQDQSTGTNIKITDCETSSTAPKDQNDVFWAYPLVLTTYEVAMRDSNFLQNVHFKGLIVDEGQRLKNPATRLYGKLSKLSTGLRLLVTGTPLQNRISELWALLHFILPEIFTSLEMFENWFDPAVLSEHAGRDRLVTAEIERSLITKLRCIISPFVLRRTKAETKLLLPPKREILLRVGMTTLQQKLYTQALQICRTHHGNSARSATFSQAANRPANYRDKGGSLTWLDPANILPDGENKHQSSTTELTGRSRFHQTSKKSSPVGMQTRSRTLSYRLHHAHQSKSNALAEENSPPIDFLISPQVSLNNGLMLLRRIANHPYLAIDRPDLGNSEQQVDCQPVQPTEPVNVGPQRERSTDLIDMVEASEKTRLLDRLLKHLIKTKHKLTIILDIIEELLMARMWSFVRLDGSTKFTERQEAILRFNYEPVDRLPVFLVSARAGGCGLNLQTAADTVIIFDSDWNPQTDLQAQDRCHRIGQTQPVLVIRLVTAGTIDEAILERAMVKRGLERLVMPHGSLCPSKQHRQGPPVDVNDVTVVPDEPVQRQRHKHGWLTPRIRNQMNNADKISGFALPKEELLRLLLETDYHNDVSHVDQLSDEALSNLLDRTELYQLWEQQKANIQSPNNNILEETDNLVDEHTGSQTISMDSQPKNPPTDIVPIKSSERKRSMEGLANSTVHPSLFSPKRTRTSANRMRLADSTSSERYKVDQSDQRECVVFAPEP</sequence>
<dbReference type="InterPro" id="IPR000330">
    <property type="entry name" value="SNF2_N"/>
</dbReference>
<feature type="domain" description="Helicase ATP-binding" evidence="3">
    <location>
        <begin position="42"/>
        <end position="126"/>
    </location>
</feature>
<dbReference type="CDD" id="cd18793">
    <property type="entry name" value="SF2_C_SNF"/>
    <property type="match status" value="1"/>
</dbReference>